<protein>
    <submittedName>
        <fullName evidence="2">Uncharacterized protein</fullName>
    </submittedName>
</protein>
<dbReference type="EMBL" id="QOIL01000029">
    <property type="protein sequence ID" value="RCG21943.1"/>
    <property type="molecule type" value="Genomic_DNA"/>
</dbReference>
<accession>A0A367EV62</accession>
<dbReference type="RefSeq" id="WP_114033421.1">
    <property type="nucleotide sequence ID" value="NZ_QOIL01000029.1"/>
</dbReference>
<organism evidence="2 3">
    <name type="scientific">Sphaerisporangium album</name>
    <dbReference type="NCBI Taxonomy" id="509200"/>
    <lineage>
        <taxon>Bacteria</taxon>
        <taxon>Bacillati</taxon>
        <taxon>Actinomycetota</taxon>
        <taxon>Actinomycetes</taxon>
        <taxon>Streptosporangiales</taxon>
        <taxon>Streptosporangiaceae</taxon>
        <taxon>Sphaerisporangium</taxon>
    </lineage>
</organism>
<evidence type="ECO:0000313" key="3">
    <source>
        <dbReference type="Proteomes" id="UP000253094"/>
    </source>
</evidence>
<name>A0A367EV62_9ACTN</name>
<dbReference type="Proteomes" id="UP000253094">
    <property type="component" value="Unassembled WGS sequence"/>
</dbReference>
<comment type="caution">
    <text evidence="2">The sequence shown here is derived from an EMBL/GenBank/DDBJ whole genome shotgun (WGS) entry which is preliminary data.</text>
</comment>
<dbReference type="AlphaFoldDB" id="A0A367EV62"/>
<evidence type="ECO:0000313" key="2">
    <source>
        <dbReference type="EMBL" id="RCG21943.1"/>
    </source>
</evidence>
<feature type="compositionally biased region" description="Basic and acidic residues" evidence="1">
    <location>
        <begin position="1"/>
        <end position="23"/>
    </location>
</feature>
<feature type="region of interest" description="Disordered" evidence="1">
    <location>
        <begin position="93"/>
        <end position="139"/>
    </location>
</feature>
<sequence>MIVEDENGRDIDLRDLADEREPEPPDPEDEMLMLEEIEALLEQTTGALNPAGHQVLNFAVPQLLARVRLLEATLADERQRRNSCTHVHEYVITHGRPDDSTSRVTVQQADHAHDHPEGGKPWARTISTTPWEPHTPPPF</sequence>
<gene>
    <name evidence="2" type="ORF">DQ384_36400</name>
</gene>
<proteinExistence type="predicted"/>
<keyword evidence="3" id="KW-1185">Reference proteome</keyword>
<evidence type="ECO:0000256" key="1">
    <source>
        <dbReference type="SAM" id="MobiDB-lite"/>
    </source>
</evidence>
<feature type="region of interest" description="Disordered" evidence="1">
    <location>
        <begin position="1"/>
        <end position="28"/>
    </location>
</feature>
<reference evidence="2 3" key="1">
    <citation type="submission" date="2018-06" db="EMBL/GenBank/DDBJ databases">
        <title>Sphaerisporangium craniellae sp. nov., isolated from a marine sponge in the South China Sea.</title>
        <authorList>
            <person name="Li L."/>
        </authorList>
    </citation>
    <scope>NUCLEOTIDE SEQUENCE [LARGE SCALE GENOMIC DNA]</scope>
    <source>
        <strain evidence="2 3">CCTCC AA 208026</strain>
    </source>
</reference>